<dbReference type="AlphaFoldDB" id="A0A383EKL0"/>
<sequence length="104" mass="12423">MVVSQNKVLFENVKEYHELGEKYWHPVFDKLVDEGKLDEVGTLGHYWGDEWNVVGYYKAKDIASFEKAWTEGYNTWKDNTPKPIRDKISRMIMEHKDSIYQIKH</sequence>
<protein>
    <recommendedName>
        <fullName evidence="2">NIPSNAP domain-containing protein</fullName>
    </recommendedName>
</protein>
<organism evidence="1">
    <name type="scientific">marine metagenome</name>
    <dbReference type="NCBI Taxonomy" id="408172"/>
    <lineage>
        <taxon>unclassified sequences</taxon>
        <taxon>metagenomes</taxon>
        <taxon>ecological metagenomes</taxon>
    </lineage>
</organism>
<evidence type="ECO:0008006" key="2">
    <source>
        <dbReference type="Google" id="ProtNLM"/>
    </source>
</evidence>
<feature type="non-terminal residue" evidence="1">
    <location>
        <position position="104"/>
    </location>
</feature>
<gene>
    <name evidence="1" type="ORF">METZ01_LOCUS509714</name>
</gene>
<name>A0A383EKL0_9ZZZZ</name>
<reference evidence="1" key="1">
    <citation type="submission" date="2018-05" db="EMBL/GenBank/DDBJ databases">
        <authorList>
            <person name="Lanie J.A."/>
            <person name="Ng W.-L."/>
            <person name="Kazmierczak K.M."/>
            <person name="Andrzejewski T.M."/>
            <person name="Davidsen T.M."/>
            <person name="Wayne K.J."/>
            <person name="Tettelin H."/>
            <person name="Glass J.I."/>
            <person name="Rusch D."/>
            <person name="Podicherti R."/>
            <person name="Tsui H.-C.T."/>
            <person name="Winkler M.E."/>
        </authorList>
    </citation>
    <scope>NUCLEOTIDE SEQUENCE</scope>
</reference>
<accession>A0A383EKL0</accession>
<dbReference type="EMBL" id="UINC01226394">
    <property type="protein sequence ID" value="SVE56860.1"/>
    <property type="molecule type" value="Genomic_DNA"/>
</dbReference>
<evidence type="ECO:0000313" key="1">
    <source>
        <dbReference type="EMBL" id="SVE56860.1"/>
    </source>
</evidence>
<proteinExistence type="predicted"/>